<dbReference type="Gene3D" id="2.40.180.10">
    <property type="entry name" value="Catalase core domain"/>
    <property type="match status" value="1"/>
</dbReference>
<evidence type="ECO:0000256" key="3">
    <source>
        <dbReference type="ARBA" id="ARBA00022617"/>
    </source>
</evidence>
<dbReference type="InterPro" id="IPR002226">
    <property type="entry name" value="Catalase_haem_BS"/>
</dbReference>
<proteinExistence type="inferred from homology"/>
<dbReference type="GO" id="GO:0005739">
    <property type="term" value="C:mitochondrion"/>
    <property type="evidence" value="ECO:0007669"/>
    <property type="project" value="TreeGrafter"/>
</dbReference>
<organism evidence="9">
    <name type="scientific">Lygus hesperus</name>
    <name type="common">Western plant bug</name>
    <dbReference type="NCBI Taxonomy" id="30085"/>
    <lineage>
        <taxon>Eukaryota</taxon>
        <taxon>Metazoa</taxon>
        <taxon>Ecdysozoa</taxon>
        <taxon>Arthropoda</taxon>
        <taxon>Hexapoda</taxon>
        <taxon>Insecta</taxon>
        <taxon>Pterygota</taxon>
        <taxon>Neoptera</taxon>
        <taxon>Paraneoptera</taxon>
        <taxon>Hemiptera</taxon>
        <taxon>Heteroptera</taxon>
        <taxon>Panheteroptera</taxon>
        <taxon>Cimicomorpha</taxon>
        <taxon>Miridae</taxon>
        <taxon>Mirini</taxon>
        <taxon>Lygus</taxon>
    </lineage>
</organism>
<protein>
    <submittedName>
        <fullName evidence="9">Catalase</fullName>
    </submittedName>
</protein>
<dbReference type="SUPFAM" id="SSF56634">
    <property type="entry name" value="Heme-dependent catalase-like"/>
    <property type="match status" value="1"/>
</dbReference>
<evidence type="ECO:0000256" key="1">
    <source>
        <dbReference type="ARBA" id="ARBA00005329"/>
    </source>
</evidence>
<evidence type="ECO:0000256" key="5">
    <source>
        <dbReference type="ARBA" id="ARBA00023002"/>
    </source>
</evidence>
<dbReference type="GO" id="GO:0046872">
    <property type="term" value="F:metal ion binding"/>
    <property type="evidence" value="ECO:0007669"/>
    <property type="project" value="UniProtKB-KW"/>
</dbReference>
<gene>
    <name evidence="9" type="primary">Cat_1</name>
    <name evidence="9" type="ORF">CM83_103458</name>
</gene>
<dbReference type="SMART" id="SM01060">
    <property type="entry name" value="Catalase"/>
    <property type="match status" value="1"/>
</dbReference>
<dbReference type="PROSITE" id="PS00437">
    <property type="entry name" value="CATALASE_1"/>
    <property type="match status" value="1"/>
</dbReference>
<sequence>FDPTKEGPVRLGFRMPLGVIVLNKDPKNYFAQIEQLAFNPASLIPGIQPSIDKVLQGRLFAYSDAQMHRLGSNYELLPINRPVVQVANRERDGQARSDGNMGGAPNYSPNSFNGPLGGNRVFKRTPFPVTGLVESYNTTAQSNFAEASIIWGQVLLNEDRTAIVNNIAASIANIPPFLQIRNLNNFYFIGSDMADRIA</sequence>
<evidence type="ECO:0000256" key="2">
    <source>
        <dbReference type="ARBA" id="ARBA00022559"/>
    </source>
</evidence>
<keyword evidence="2" id="KW-0575">Peroxidase</keyword>
<dbReference type="PANTHER" id="PTHR11465">
    <property type="entry name" value="CATALASE"/>
    <property type="match status" value="1"/>
</dbReference>
<accession>A0A0A9ZHA8</accession>
<keyword evidence="4" id="KW-0479">Metal-binding</keyword>
<evidence type="ECO:0000256" key="7">
    <source>
        <dbReference type="SAM" id="MobiDB-lite"/>
    </source>
</evidence>
<dbReference type="InterPro" id="IPR018028">
    <property type="entry name" value="Catalase"/>
</dbReference>
<dbReference type="EMBL" id="GBHO01002039">
    <property type="protein sequence ID" value="JAG41565.1"/>
    <property type="molecule type" value="Transcribed_RNA"/>
</dbReference>
<dbReference type="GO" id="GO:0020037">
    <property type="term" value="F:heme binding"/>
    <property type="evidence" value="ECO:0007669"/>
    <property type="project" value="InterPro"/>
</dbReference>
<keyword evidence="3" id="KW-0349">Heme</keyword>
<keyword evidence="5" id="KW-0560">Oxidoreductase</keyword>
<dbReference type="PRINTS" id="PR00067">
    <property type="entry name" value="CATALASE"/>
</dbReference>
<reference evidence="9" key="1">
    <citation type="journal article" date="2014" name="PLoS ONE">
        <title>Transcriptome-Based Identification of ABC Transporters in the Western Tarnished Plant Bug Lygus hesperus.</title>
        <authorList>
            <person name="Hull J.J."/>
            <person name="Chaney K."/>
            <person name="Geib S.M."/>
            <person name="Fabrick J.A."/>
            <person name="Brent C.S."/>
            <person name="Walsh D."/>
            <person name="Lavine L.C."/>
        </authorList>
    </citation>
    <scope>NUCLEOTIDE SEQUENCE</scope>
</reference>
<dbReference type="GO" id="GO:0042542">
    <property type="term" value="P:response to hydrogen peroxide"/>
    <property type="evidence" value="ECO:0007669"/>
    <property type="project" value="TreeGrafter"/>
</dbReference>
<name>A0A0A9ZHA8_LYGHE</name>
<evidence type="ECO:0000256" key="4">
    <source>
        <dbReference type="ARBA" id="ARBA00022723"/>
    </source>
</evidence>
<feature type="domain" description="Catalase core" evidence="8">
    <location>
        <begin position="1"/>
        <end position="116"/>
    </location>
</feature>
<evidence type="ECO:0000256" key="6">
    <source>
        <dbReference type="ARBA" id="ARBA00023004"/>
    </source>
</evidence>
<dbReference type="PROSITE" id="PS51402">
    <property type="entry name" value="CATALASE_3"/>
    <property type="match status" value="1"/>
</dbReference>
<evidence type="ECO:0000313" key="9">
    <source>
        <dbReference type="EMBL" id="JAG41565.1"/>
    </source>
</evidence>
<dbReference type="InterPro" id="IPR011614">
    <property type="entry name" value="Catalase_core"/>
</dbReference>
<dbReference type="AlphaFoldDB" id="A0A0A9ZHA8"/>
<dbReference type="GO" id="GO:0005777">
    <property type="term" value="C:peroxisome"/>
    <property type="evidence" value="ECO:0007669"/>
    <property type="project" value="TreeGrafter"/>
</dbReference>
<dbReference type="GO" id="GO:0042744">
    <property type="term" value="P:hydrogen peroxide catabolic process"/>
    <property type="evidence" value="ECO:0007669"/>
    <property type="project" value="TreeGrafter"/>
</dbReference>
<dbReference type="PANTHER" id="PTHR11465:SF9">
    <property type="entry name" value="CATALASE"/>
    <property type="match status" value="1"/>
</dbReference>
<evidence type="ECO:0000259" key="8">
    <source>
        <dbReference type="SMART" id="SM01060"/>
    </source>
</evidence>
<dbReference type="Pfam" id="PF00199">
    <property type="entry name" value="Catalase"/>
    <property type="match status" value="1"/>
</dbReference>
<dbReference type="GO" id="GO:0004096">
    <property type="term" value="F:catalase activity"/>
    <property type="evidence" value="ECO:0007669"/>
    <property type="project" value="InterPro"/>
</dbReference>
<feature type="non-terminal residue" evidence="9">
    <location>
        <position position="198"/>
    </location>
</feature>
<keyword evidence="6" id="KW-0408">Iron</keyword>
<reference evidence="9" key="2">
    <citation type="submission" date="2014-07" db="EMBL/GenBank/DDBJ databases">
        <authorList>
            <person name="Hull J."/>
        </authorList>
    </citation>
    <scope>NUCLEOTIDE SEQUENCE</scope>
</reference>
<feature type="region of interest" description="Disordered" evidence="7">
    <location>
        <begin position="91"/>
        <end position="110"/>
    </location>
</feature>
<dbReference type="InterPro" id="IPR020835">
    <property type="entry name" value="Catalase_sf"/>
</dbReference>
<feature type="non-terminal residue" evidence="9">
    <location>
        <position position="1"/>
    </location>
</feature>
<comment type="similarity">
    <text evidence="1">Belongs to the catalase family.</text>
</comment>